<protein>
    <submittedName>
        <fullName evidence="1">Uncharacterized protein</fullName>
    </submittedName>
</protein>
<evidence type="ECO:0000313" key="2">
    <source>
        <dbReference type="Proteomes" id="UP000183050"/>
    </source>
</evidence>
<sequence>MMPRKANEWTIEEAELNMLKLLEAVRTNGPQRIVDPLNGFFIVSHTNPQPKPSFIKFLVEGGVDE</sequence>
<name>A0A1L3Z4P8_RHILE</name>
<organism evidence="1 2">
    <name type="scientific">Rhizobium leguminosarum</name>
    <dbReference type="NCBI Taxonomy" id="384"/>
    <lineage>
        <taxon>Bacteria</taxon>
        <taxon>Pseudomonadati</taxon>
        <taxon>Pseudomonadota</taxon>
        <taxon>Alphaproteobacteria</taxon>
        <taxon>Hyphomicrobiales</taxon>
        <taxon>Rhizobiaceae</taxon>
        <taxon>Rhizobium/Agrobacterium group</taxon>
        <taxon>Rhizobium</taxon>
    </lineage>
</organism>
<proteinExistence type="predicted"/>
<evidence type="ECO:0000313" key="1">
    <source>
        <dbReference type="EMBL" id="API50645.1"/>
    </source>
</evidence>
<dbReference type="EMBL" id="CP018228">
    <property type="protein sequence ID" value="API50645.1"/>
    <property type="molecule type" value="Genomic_DNA"/>
</dbReference>
<dbReference type="Proteomes" id="UP000183050">
    <property type="component" value="Chromosome"/>
</dbReference>
<dbReference type="AlphaFoldDB" id="A0A1L3Z4P8"/>
<accession>A0A1L3Z4P8</accession>
<gene>
    <name evidence="1" type="ORF">BMW22_02450</name>
</gene>
<reference evidence="1 2" key="1">
    <citation type="submission" date="2016-11" db="EMBL/GenBank/DDBJ databases">
        <title>Rhizobium leguminosarum bv. viciae strain Vaf12 isolated from Vavilovia formosa root nodules from Russia, Dagestan.</title>
        <authorList>
            <person name="Kimeklis A."/>
        </authorList>
    </citation>
    <scope>NUCLEOTIDE SEQUENCE [LARGE SCALE GENOMIC DNA]</scope>
    <source>
        <strain evidence="1 2">Vaf-108</strain>
    </source>
</reference>